<feature type="compositionally biased region" description="Low complexity" evidence="1">
    <location>
        <begin position="601"/>
        <end position="613"/>
    </location>
</feature>
<feature type="compositionally biased region" description="Basic and acidic residues" evidence="1">
    <location>
        <begin position="114"/>
        <end position="150"/>
    </location>
</feature>
<feature type="region of interest" description="Disordered" evidence="1">
    <location>
        <begin position="113"/>
        <end position="348"/>
    </location>
</feature>
<feature type="compositionally biased region" description="Basic and acidic residues" evidence="1">
    <location>
        <begin position="370"/>
        <end position="381"/>
    </location>
</feature>
<comment type="caution">
    <text evidence="2">The sequence shown here is derived from an EMBL/GenBank/DDBJ whole genome shotgun (WGS) entry which is preliminary data.</text>
</comment>
<feature type="compositionally biased region" description="Polar residues" evidence="1">
    <location>
        <begin position="885"/>
        <end position="899"/>
    </location>
</feature>
<feature type="compositionally biased region" description="Basic and acidic residues" evidence="1">
    <location>
        <begin position="789"/>
        <end position="806"/>
    </location>
</feature>
<feature type="compositionally biased region" description="Low complexity" evidence="1">
    <location>
        <begin position="756"/>
        <end position="771"/>
    </location>
</feature>
<dbReference type="Proteomes" id="UP000291343">
    <property type="component" value="Unassembled WGS sequence"/>
</dbReference>
<dbReference type="InParanoid" id="A0A482WEX2"/>
<evidence type="ECO:0000256" key="1">
    <source>
        <dbReference type="SAM" id="MobiDB-lite"/>
    </source>
</evidence>
<feature type="compositionally biased region" description="Low complexity" evidence="1">
    <location>
        <begin position="698"/>
        <end position="711"/>
    </location>
</feature>
<feature type="compositionally biased region" description="Acidic residues" evidence="1">
    <location>
        <begin position="930"/>
        <end position="942"/>
    </location>
</feature>
<dbReference type="AlphaFoldDB" id="A0A482WEX2"/>
<feature type="compositionally biased region" description="Polar residues" evidence="1">
    <location>
        <begin position="522"/>
        <end position="541"/>
    </location>
</feature>
<accession>A0A482WEX2</accession>
<feature type="compositionally biased region" description="Low complexity" evidence="1">
    <location>
        <begin position="807"/>
        <end position="818"/>
    </location>
</feature>
<feature type="region of interest" description="Disordered" evidence="1">
    <location>
        <begin position="360"/>
        <end position="953"/>
    </location>
</feature>
<protein>
    <submittedName>
        <fullName evidence="2">Uncharacterized protein</fullName>
    </submittedName>
</protein>
<reference evidence="2 3" key="1">
    <citation type="journal article" date="2017" name="Gigascience">
        <title>Genome sequence of the small brown planthopper, Laodelphax striatellus.</title>
        <authorList>
            <person name="Zhu J."/>
            <person name="Jiang F."/>
            <person name="Wang X."/>
            <person name="Yang P."/>
            <person name="Bao Y."/>
            <person name="Zhao W."/>
            <person name="Wang W."/>
            <person name="Lu H."/>
            <person name="Wang Q."/>
            <person name="Cui N."/>
            <person name="Li J."/>
            <person name="Chen X."/>
            <person name="Luo L."/>
            <person name="Yu J."/>
            <person name="Kang L."/>
            <person name="Cui F."/>
        </authorList>
    </citation>
    <scope>NUCLEOTIDE SEQUENCE [LARGE SCALE GENOMIC DNA]</scope>
    <source>
        <strain evidence="2">Lst14</strain>
    </source>
</reference>
<feature type="compositionally biased region" description="Polar residues" evidence="1">
    <location>
        <begin position="856"/>
        <end position="866"/>
    </location>
</feature>
<proteinExistence type="predicted"/>
<feature type="compositionally biased region" description="Polar residues" evidence="1">
    <location>
        <begin position="944"/>
        <end position="953"/>
    </location>
</feature>
<dbReference type="EMBL" id="QKKF02037604">
    <property type="protein sequence ID" value="RZF32064.1"/>
    <property type="molecule type" value="Genomic_DNA"/>
</dbReference>
<feature type="compositionally biased region" description="Basic and acidic residues" evidence="1">
    <location>
        <begin position="542"/>
        <end position="570"/>
    </location>
</feature>
<feature type="compositionally biased region" description="Basic and acidic residues" evidence="1">
    <location>
        <begin position="445"/>
        <end position="477"/>
    </location>
</feature>
<organism evidence="2 3">
    <name type="scientific">Laodelphax striatellus</name>
    <name type="common">Small brown planthopper</name>
    <name type="synonym">Delphax striatella</name>
    <dbReference type="NCBI Taxonomy" id="195883"/>
    <lineage>
        <taxon>Eukaryota</taxon>
        <taxon>Metazoa</taxon>
        <taxon>Ecdysozoa</taxon>
        <taxon>Arthropoda</taxon>
        <taxon>Hexapoda</taxon>
        <taxon>Insecta</taxon>
        <taxon>Pterygota</taxon>
        <taxon>Neoptera</taxon>
        <taxon>Paraneoptera</taxon>
        <taxon>Hemiptera</taxon>
        <taxon>Auchenorrhyncha</taxon>
        <taxon>Fulgoroidea</taxon>
        <taxon>Delphacidae</taxon>
        <taxon>Criomorphinae</taxon>
        <taxon>Laodelphax</taxon>
    </lineage>
</organism>
<feature type="compositionally biased region" description="Basic and acidic residues" evidence="1">
    <location>
        <begin position="276"/>
        <end position="288"/>
    </location>
</feature>
<name>A0A482WEX2_LAOST</name>
<evidence type="ECO:0000313" key="3">
    <source>
        <dbReference type="Proteomes" id="UP000291343"/>
    </source>
</evidence>
<feature type="compositionally biased region" description="Basic and acidic residues" evidence="1">
    <location>
        <begin position="578"/>
        <end position="590"/>
    </location>
</feature>
<sequence length="984" mass="111763">MTTPNKSISIPIPTLTAEIFPKGLQPRTRRINPLNYYLSSFASESDEYESDVPEKDRAPLLKNNKLRHLKLLKRPKKNFRLWTTKIDESEAEEVRQWTNSISNRLAEFDINPVRNRDNRGKGISEPPRLRIVREKRKEKNSSSELRKFRNSELLSEEEEERERESFPFVETFYSTATETDHPTKEEEEEKKKKKEKRKNCEVESTTDCETTETDHPTKEEEEEKEKKRRKKKKERSWEVADSTTDCESLIEDRKKKKKRKNCGVESTTDCESTIVEEDRIIMRKEGGREGSVCGSESEHLSVSSVGKKEKKKKTEERGDSVCGSESEKLSVSSVGKKEKKKEERSWEVADITTDCESLIEDRKKKKKTKERAGSVCDRESENLSVSSLGKKKKKKTKEREGSVCDSESENLSVNSVGKKEKKKKGELVDNSDTNNWSESGCEVEMGGKREEKERMRMKRQRESGGSEDGGGRSAEKQSKRRRNESETECEEGEYSRMLASKRSMNENIVEIGGKGNRKSLENRSASTNYSENFDSDASTNFDFRENVRKNREKFLRTVMENRSEKRHSMSDESDEDGGLEKSKVEQKRASFESCLRKQRMSQSPTKSSPKKQSGNTNVISESSDSDSDRPNRRSSKSPIKKAPVSNDLSDSDRPNRRSSKSPIKKAPVSNDLSDSDRPNRRSSLQQSEKSPTKKPPVNNDSSNSDSETSSLENKRNDKNLKLNSSSLKKSTANDENNDWDIFEQDNDEKNNDEESNSSGNNRNDNLKSNSRNNRDKSRNSDSGNDSDLSSDKSKNNLKSNSDKNRNSDLSSSVSNSDSESSKKQRNSKKSPLSKQVAIEPALTTKPDATKSKSKGKANTSLLNSSEIDLGSQELFKTPSHKKKTATSTPFHSQMTQQGLEQIMDMSAISNRDRTNNSSKTKSNSSRADKSDDEISSPSDEEGSTVQESSKSYSQTIIPKLWKRIEKKVGTPMQPLVFRRSPEIL</sequence>
<evidence type="ECO:0000313" key="2">
    <source>
        <dbReference type="EMBL" id="RZF32064.1"/>
    </source>
</evidence>
<feature type="compositionally biased region" description="Low complexity" evidence="1">
    <location>
        <begin position="915"/>
        <end position="925"/>
    </location>
</feature>
<feature type="compositionally biased region" description="Acidic residues" evidence="1">
    <location>
        <begin position="735"/>
        <end position="755"/>
    </location>
</feature>
<feature type="compositionally biased region" description="Low complexity" evidence="1">
    <location>
        <begin position="721"/>
        <end position="730"/>
    </location>
</feature>
<keyword evidence="3" id="KW-1185">Reference proteome</keyword>
<gene>
    <name evidence="2" type="ORF">LSTR_LSTR005968</name>
</gene>